<dbReference type="Proteomes" id="UP000274756">
    <property type="component" value="Unassembled WGS sequence"/>
</dbReference>
<dbReference type="Proteomes" id="UP000038040">
    <property type="component" value="Unplaced"/>
</dbReference>
<dbReference type="AlphaFoldDB" id="A0A0N4ULZ6"/>
<dbReference type="InterPro" id="IPR010014">
    <property type="entry name" value="DHP2"/>
</dbReference>
<dbReference type="PANTHER" id="PTHR10762:SF2">
    <property type="entry name" value="2-(3-AMINO-3-CARBOXYPROPYL)HISTIDINE SYNTHASE SUBUNIT 2"/>
    <property type="match status" value="1"/>
</dbReference>
<dbReference type="PANTHER" id="PTHR10762">
    <property type="entry name" value="DIPHTHAMIDE BIOSYNTHESIS PROTEIN"/>
    <property type="match status" value="1"/>
</dbReference>
<evidence type="ECO:0000256" key="7">
    <source>
        <dbReference type="ARBA" id="ARBA00023014"/>
    </source>
</evidence>
<dbReference type="GO" id="GO:0090560">
    <property type="term" value="F:2-(3-amino-3-carboxypropyl)histidine synthase activity"/>
    <property type="evidence" value="ECO:0007669"/>
    <property type="project" value="InterPro"/>
</dbReference>
<reference evidence="12" key="1">
    <citation type="submission" date="2017-02" db="UniProtKB">
        <authorList>
            <consortium name="WormBaseParasite"/>
        </authorList>
    </citation>
    <scope>IDENTIFICATION</scope>
</reference>
<dbReference type="Gene3D" id="3.40.50.11860">
    <property type="entry name" value="Diphthamide synthesis DPH1/DPH2 domain 3"/>
    <property type="match status" value="1"/>
</dbReference>
<dbReference type="FunFam" id="3.40.50.11860:FF:000001">
    <property type="entry name" value="2-(3-amino-3-carboxypropyl)histidine synthase subunit 2"/>
    <property type="match status" value="1"/>
</dbReference>
<dbReference type="NCBIfam" id="TIGR00272">
    <property type="entry name" value="DPH2"/>
    <property type="match status" value="1"/>
</dbReference>
<reference evidence="9 11" key="2">
    <citation type="submission" date="2018-11" db="EMBL/GenBank/DDBJ databases">
        <authorList>
            <consortium name="Pathogen Informatics"/>
        </authorList>
    </citation>
    <scope>NUCLEOTIDE SEQUENCE [LARGE SCALE GENOMIC DNA]</scope>
</reference>
<evidence type="ECO:0000256" key="1">
    <source>
        <dbReference type="ARBA" id="ARBA00001966"/>
    </source>
</evidence>
<gene>
    <name evidence="9" type="ORF">DME_LOCUS10499</name>
</gene>
<dbReference type="NCBIfam" id="TIGR00322">
    <property type="entry name" value="diphth2_R"/>
    <property type="match status" value="1"/>
</dbReference>
<evidence type="ECO:0000256" key="6">
    <source>
        <dbReference type="ARBA" id="ARBA00023004"/>
    </source>
</evidence>
<evidence type="ECO:0000313" key="11">
    <source>
        <dbReference type="Proteomes" id="UP000274756"/>
    </source>
</evidence>
<evidence type="ECO:0000256" key="5">
    <source>
        <dbReference type="ARBA" id="ARBA00022723"/>
    </source>
</evidence>
<dbReference type="Gene3D" id="3.40.50.11840">
    <property type="entry name" value="Diphthamide synthesis DPH1/DPH2 domain 1"/>
    <property type="match status" value="1"/>
</dbReference>
<evidence type="ECO:0000313" key="9">
    <source>
        <dbReference type="EMBL" id="VDN60526.1"/>
    </source>
</evidence>
<name>A0A0N4ULZ6_DRAME</name>
<evidence type="ECO:0000313" key="10">
    <source>
        <dbReference type="Proteomes" id="UP000038040"/>
    </source>
</evidence>
<comment type="pathway">
    <text evidence="2 8">Protein modification; peptidyl-diphthamide biosynthesis.</text>
</comment>
<evidence type="ECO:0000256" key="3">
    <source>
        <dbReference type="ARBA" id="ARBA00006179"/>
    </source>
</evidence>
<keyword evidence="5 8" id="KW-0479">Metal-binding</keyword>
<comment type="cofactor">
    <cofactor evidence="1">
        <name>[4Fe-4S] cluster</name>
        <dbReference type="ChEBI" id="CHEBI:49883"/>
    </cofactor>
</comment>
<dbReference type="EMBL" id="UYYG01001220">
    <property type="protein sequence ID" value="VDN60526.1"/>
    <property type="molecule type" value="Genomic_DNA"/>
</dbReference>
<evidence type="ECO:0000256" key="8">
    <source>
        <dbReference type="RuleBase" id="RU364133"/>
    </source>
</evidence>
<dbReference type="UniPathway" id="UPA00559"/>
<keyword evidence="7 8" id="KW-0411">Iron-sulfur</keyword>
<sequence length="452" mass="50567">MGQRFRIDACRMVSMNENFEVFFDIDGTVEWIRSCSYKRVALQFPDIYLSISVDVANLIEIRSDSKTFIVADSSYRSCCVDEITAQHANVDCIVHYGEACLSKRTGNLPVRYVFGNSAIDFSSFKSKLCQYEADLTGKCVLLYDTQYANLAEAIIDCIKTSLCHVELIHLNLMIEKNGSDSSSVSLARHIPSDFHNYSFLTVIFVGDEDSAILPLWLLTHVNCSKVFTYFPKTGDASLSCSNATQHLRKRLFLIEKIRDATTIGLVVGTIDTLGHREVVKRMRKLCRAAGKKLYVFSIGKVNEAKISNFANDIDIFVIISCPLGVILDKRNYIRPLVSLFEAEIALNDYHDWSCGKGWTAEFSNFVNDAIEVNGLKEPDISMITGRLRTNGCDEVDESSNYCRDICSYVAGNHFGTRSWKGLDDVSTGMETLQLQEGRSGIASGYNIEPVDA</sequence>
<dbReference type="STRING" id="318479.A0A0N4ULZ6"/>
<dbReference type="InterPro" id="IPR016435">
    <property type="entry name" value="DPH1/DPH2"/>
</dbReference>
<accession>A0A0N4ULZ6</accession>
<organism evidence="10 12">
    <name type="scientific">Dracunculus medinensis</name>
    <name type="common">Guinea worm</name>
    <dbReference type="NCBI Taxonomy" id="318479"/>
    <lineage>
        <taxon>Eukaryota</taxon>
        <taxon>Metazoa</taxon>
        <taxon>Ecdysozoa</taxon>
        <taxon>Nematoda</taxon>
        <taxon>Chromadorea</taxon>
        <taxon>Rhabditida</taxon>
        <taxon>Spirurina</taxon>
        <taxon>Dracunculoidea</taxon>
        <taxon>Dracunculidae</taxon>
        <taxon>Dracunculus</taxon>
    </lineage>
</organism>
<comment type="function">
    <text evidence="8">Required for the first step of diphthamide biosynthesis, a post-translational modification of histidine which occurs in elongation factor 2. DPH1 and DPH2 transfer a 3-amino-3-carboxypropyl (ACP) group from S-adenosyl-L-methionine (SAM) to a histidine residue, the reaction is assisted by a reduction system comprising DPH3 and a NADH-dependent reductase. Facilitates the reduction of the catalytic iron-sulfur cluster found in the DPH1 subunit.</text>
</comment>
<evidence type="ECO:0000313" key="12">
    <source>
        <dbReference type="WBParaSite" id="DME_0000884301-mRNA-1"/>
    </source>
</evidence>
<evidence type="ECO:0000256" key="2">
    <source>
        <dbReference type="ARBA" id="ARBA00005156"/>
    </source>
</evidence>
<proteinExistence type="inferred from homology"/>
<dbReference type="SFLD" id="SFLDS00032">
    <property type="entry name" value="Radical_SAM_3-amino-3-carboxyp"/>
    <property type="match status" value="1"/>
</dbReference>
<keyword evidence="6 8" id="KW-0408">Iron</keyword>
<dbReference type="GO" id="GO:0046872">
    <property type="term" value="F:metal ion binding"/>
    <property type="evidence" value="ECO:0007669"/>
    <property type="project" value="UniProtKB-KW"/>
</dbReference>
<dbReference type="Pfam" id="PF01866">
    <property type="entry name" value="Diphthamide_syn"/>
    <property type="match status" value="1"/>
</dbReference>
<evidence type="ECO:0000256" key="4">
    <source>
        <dbReference type="ARBA" id="ARBA00021914"/>
    </source>
</evidence>
<dbReference type="InterPro" id="IPR042265">
    <property type="entry name" value="DPH1/DPH2_3"/>
</dbReference>
<dbReference type="SFLD" id="SFLDG01121">
    <property type="entry name" value="Diphthamide_biosynthesis"/>
    <property type="match status" value="1"/>
</dbReference>
<dbReference type="WBParaSite" id="DME_0000884301-mRNA-1">
    <property type="protein sequence ID" value="DME_0000884301-mRNA-1"/>
    <property type="gene ID" value="DME_0000884301"/>
</dbReference>
<dbReference type="GO" id="GO:0051536">
    <property type="term" value="F:iron-sulfur cluster binding"/>
    <property type="evidence" value="ECO:0007669"/>
    <property type="project" value="UniProtKB-KW"/>
</dbReference>
<protein>
    <recommendedName>
        <fullName evidence="4 8">2-(3-amino-3-carboxypropyl)histidine synthase subunit 2</fullName>
    </recommendedName>
</protein>
<comment type="similarity">
    <text evidence="3 8">Belongs to the DPH1/DPH2 family. DPH2 subfamily.</text>
</comment>
<dbReference type="GO" id="GO:0017183">
    <property type="term" value="P:protein histidyl modification to diphthamide"/>
    <property type="evidence" value="ECO:0007669"/>
    <property type="project" value="UniProtKB-UniPathway"/>
</dbReference>
<dbReference type="OrthoDB" id="449241at2759"/>
<dbReference type="InterPro" id="IPR042263">
    <property type="entry name" value="DPH1/DPH2_1"/>
</dbReference>
<keyword evidence="11" id="KW-1185">Reference proteome</keyword>